<evidence type="ECO:0000259" key="1">
    <source>
        <dbReference type="PROSITE" id="PS50943"/>
    </source>
</evidence>
<organism evidence="2 3">
    <name type="scientific">Eiseniibacteriota bacterium</name>
    <dbReference type="NCBI Taxonomy" id="2212470"/>
    <lineage>
        <taxon>Bacteria</taxon>
        <taxon>Candidatus Eiseniibacteriota</taxon>
    </lineage>
</organism>
<dbReference type="GO" id="GO:0003677">
    <property type="term" value="F:DNA binding"/>
    <property type="evidence" value="ECO:0007669"/>
    <property type="project" value="InterPro"/>
</dbReference>
<comment type="caution">
    <text evidence="2">The sequence shown here is derived from an EMBL/GenBank/DDBJ whole genome shotgun (WGS) entry which is preliminary data.</text>
</comment>
<dbReference type="SMART" id="SM00530">
    <property type="entry name" value="HTH_XRE"/>
    <property type="match status" value="1"/>
</dbReference>
<dbReference type="InterPro" id="IPR010982">
    <property type="entry name" value="Lambda_DNA-bd_dom_sf"/>
</dbReference>
<accession>A0A538S696</accession>
<name>A0A538S696_UNCEI</name>
<dbReference type="Gene3D" id="1.10.260.40">
    <property type="entry name" value="lambda repressor-like DNA-binding domains"/>
    <property type="match status" value="1"/>
</dbReference>
<gene>
    <name evidence="2" type="ORF">E6K73_14445</name>
</gene>
<dbReference type="Pfam" id="PF13443">
    <property type="entry name" value="HTH_26"/>
    <property type="match status" value="1"/>
</dbReference>
<evidence type="ECO:0000313" key="3">
    <source>
        <dbReference type="Proteomes" id="UP000320184"/>
    </source>
</evidence>
<dbReference type="AlphaFoldDB" id="A0A538S696"/>
<sequence>MPQAALLIDVVKKNLRDRGLTYSRVAKGLGLSESSVKRVFSRENLSLGRLEKICALMDLEIADLLELTRAAEGRVTELSEDQERALVSDPKLMLVAILSISHWTAASMLENYRFSETELVGLLARLDKLGIIDLLPGNRIKVRLARNFTWRKAGPMQRFFEERVQGQFFNSSFVDKGELRITVHGSVSAKSNEVLQHRMRKIAEEFDSFVEEDRKLDHKSREGTTLVMAIRSWELALFTDLRRKLHQHSSSGGPQVRK</sequence>
<proteinExistence type="predicted"/>
<protein>
    <submittedName>
        <fullName evidence="2">Helix-turn-helix transcriptional regulator</fullName>
    </submittedName>
</protein>
<reference evidence="2 3" key="1">
    <citation type="journal article" date="2019" name="Nat. Microbiol.">
        <title>Mediterranean grassland soil C-N compound turnover is dependent on rainfall and depth, and is mediated by genomically divergent microorganisms.</title>
        <authorList>
            <person name="Diamond S."/>
            <person name="Andeer P.F."/>
            <person name="Li Z."/>
            <person name="Crits-Christoph A."/>
            <person name="Burstein D."/>
            <person name="Anantharaman K."/>
            <person name="Lane K.R."/>
            <person name="Thomas B.C."/>
            <person name="Pan C."/>
            <person name="Northen T.R."/>
            <person name="Banfield J.F."/>
        </authorList>
    </citation>
    <scope>NUCLEOTIDE SEQUENCE [LARGE SCALE GENOMIC DNA]</scope>
    <source>
        <strain evidence="2">WS_3</strain>
    </source>
</reference>
<dbReference type="InterPro" id="IPR001387">
    <property type="entry name" value="Cro/C1-type_HTH"/>
</dbReference>
<dbReference type="Proteomes" id="UP000320184">
    <property type="component" value="Unassembled WGS sequence"/>
</dbReference>
<dbReference type="SUPFAM" id="SSF47413">
    <property type="entry name" value="lambda repressor-like DNA-binding domains"/>
    <property type="match status" value="1"/>
</dbReference>
<dbReference type="CDD" id="cd00093">
    <property type="entry name" value="HTH_XRE"/>
    <property type="match status" value="1"/>
</dbReference>
<dbReference type="EMBL" id="VBOT01000215">
    <property type="protein sequence ID" value="TMQ46909.1"/>
    <property type="molecule type" value="Genomic_DNA"/>
</dbReference>
<evidence type="ECO:0000313" key="2">
    <source>
        <dbReference type="EMBL" id="TMQ46909.1"/>
    </source>
</evidence>
<dbReference type="PROSITE" id="PS50943">
    <property type="entry name" value="HTH_CROC1"/>
    <property type="match status" value="1"/>
</dbReference>
<feature type="domain" description="HTH cro/C1-type" evidence="1">
    <location>
        <begin position="18"/>
        <end position="64"/>
    </location>
</feature>